<dbReference type="InterPro" id="IPR017853">
    <property type="entry name" value="GH"/>
</dbReference>
<evidence type="ECO:0008006" key="5">
    <source>
        <dbReference type="Google" id="ProtNLM"/>
    </source>
</evidence>
<dbReference type="Proteomes" id="UP001064489">
    <property type="component" value="Chromosome 10"/>
</dbReference>
<evidence type="ECO:0000256" key="1">
    <source>
        <dbReference type="ARBA" id="ARBA00010838"/>
    </source>
</evidence>
<sequence length="155" mass="18027">MEPLSYGKYPASMSGLVRERLPKFTKKQTRMVKGSFDFIGINYYTTIYAIDVPITNSSDISCSTYSLAILTHRISDRSNGDVAVDFYHRYKEDVQIMKDMNLDAFRFSISWSRLLPRRISDRSNGDVSVDFYHRYKEDGQIIKDMNLDAFRFSIS</sequence>
<dbReference type="GO" id="GO:0005975">
    <property type="term" value="P:carbohydrate metabolic process"/>
    <property type="evidence" value="ECO:0007669"/>
    <property type="project" value="InterPro"/>
</dbReference>
<keyword evidence="4" id="KW-1185">Reference proteome</keyword>
<dbReference type="AlphaFoldDB" id="A0AAD5II81"/>
<dbReference type="InterPro" id="IPR001360">
    <property type="entry name" value="Glyco_hydro_1"/>
</dbReference>
<dbReference type="Gene3D" id="3.20.20.80">
    <property type="entry name" value="Glycosidases"/>
    <property type="match status" value="3"/>
</dbReference>
<evidence type="ECO:0000313" key="4">
    <source>
        <dbReference type="Proteomes" id="UP001064489"/>
    </source>
</evidence>
<gene>
    <name evidence="3" type="ORF">LWI28_011025</name>
</gene>
<dbReference type="PANTHER" id="PTHR10353:SF318">
    <property type="entry name" value="BETA-GLUCOSIDASE 31-RELATED"/>
    <property type="match status" value="1"/>
</dbReference>
<evidence type="ECO:0000256" key="2">
    <source>
        <dbReference type="RuleBase" id="RU003690"/>
    </source>
</evidence>
<accession>A0AAD5II81</accession>
<dbReference type="Pfam" id="PF00232">
    <property type="entry name" value="Glyco_hydro_1"/>
    <property type="match status" value="2"/>
</dbReference>
<name>A0AAD5II81_ACENE</name>
<dbReference type="EMBL" id="JAJSOW010000105">
    <property type="protein sequence ID" value="KAI9165284.1"/>
    <property type="molecule type" value="Genomic_DNA"/>
</dbReference>
<dbReference type="GO" id="GO:0008422">
    <property type="term" value="F:beta-glucosidase activity"/>
    <property type="evidence" value="ECO:0007669"/>
    <property type="project" value="TreeGrafter"/>
</dbReference>
<dbReference type="SUPFAM" id="SSF51445">
    <property type="entry name" value="(Trans)glycosidases"/>
    <property type="match status" value="3"/>
</dbReference>
<evidence type="ECO:0000313" key="3">
    <source>
        <dbReference type="EMBL" id="KAI9165284.1"/>
    </source>
</evidence>
<protein>
    <recommendedName>
        <fullName evidence="5">Beta-glucosidase</fullName>
    </recommendedName>
</protein>
<reference evidence="3" key="2">
    <citation type="submission" date="2023-02" db="EMBL/GenBank/DDBJ databases">
        <authorList>
            <person name="Swenson N.G."/>
            <person name="Wegrzyn J.L."/>
            <person name="Mcevoy S.L."/>
        </authorList>
    </citation>
    <scope>NUCLEOTIDE SEQUENCE</scope>
    <source>
        <strain evidence="3">91603</strain>
        <tissue evidence="3">Leaf</tissue>
    </source>
</reference>
<comment type="caution">
    <text evidence="3">The sequence shown here is derived from an EMBL/GenBank/DDBJ whole genome shotgun (WGS) entry which is preliminary data.</text>
</comment>
<reference evidence="3" key="1">
    <citation type="journal article" date="2022" name="Plant J.">
        <title>Strategies of tolerance reflected in two North American maple genomes.</title>
        <authorList>
            <person name="McEvoy S.L."/>
            <person name="Sezen U.U."/>
            <person name="Trouern-Trend A."/>
            <person name="McMahon S.M."/>
            <person name="Schaberg P.G."/>
            <person name="Yang J."/>
            <person name="Wegrzyn J.L."/>
            <person name="Swenson N.G."/>
        </authorList>
    </citation>
    <scope>NUCLEOTIDE SEQUENCE</scope>
    <source>
        <strain evidence="3">91603</strain>
    </source>
</reference>
<organism evidence="3 4">
    <name type="scientific">Acer negundo</name>
    <name type="common">Box elder</name>
    <dbReference type="NCBI Taxonomy" id="4023"/>
    <lineage>
        <taxon>Eukaryota</taxon>
        <taxon>Viridiplantae</taxon>
        <taxon>Streptophyta</taxon>
        <taxon>Embryophyta</taxon>
        <taxon>Tracheophyta</taxon>
        <taxon>Spermatophyta</taxon>
        <taxon>Magnoliopsida</taxon>
        <taxon>eudicotyledons</taxon>
        <taxon>Gunneridae</taxon>
        <taxon>Pentapetalae</taxon>
        <taxon>rosids</taxon>
        <taxon>malvids</taxon>
        <taxon>Sapindales</taxon>
        <taxon>Sapindaceae</taxon>
        <taxon>Hippocastanoideae</taxon>
        <taxon>Acereae</taxon>
        <taxon>Acer</taxon>
    </lineage>
</organism>
<comment type="similarity">
    <text evidence="1 2">Belongs to the glycosyl hydrolase 1 family.</text>
</comment>
<proteinExistence type="inferred from homology"/>
<dbReference type="PANTHER" id="PTHR10353">
    <property type="entry name" value="GLYCOSYL HYDROLASE"/>
    <property type="match status" value="1"/>
</dbReference>